<accession>A0A6A4RH71</accession>
<sequence length="57" mass="6385">MTGDAVHDAVLVFSKTWGAIYLLVVFLLAALWTYWPGRKSIYEAAAQSPLTDEEIKQ</sequence>
<dbReference type="Proteomes" id="UP000305041">
    <property type="component" value="Unassembled WGS sequence"/>
</dbReference>
<dbReference type="OrthoDB" id="7173870at2"/>
<proteinExistence type="predicted"/>
<evidence type="ECO:0000256" key="1">
    <source>
        <dbReference type="SAM" id="Phobius"/>
    </source>
</evidence>
<evidence type="ECO:0000313" key="5">
    <source>
        <dbReference type="Proteomes" id="UP000441586"/>
    </source>
</evidence>
<dbReference type="EMBL" id="WSFO01000004">
    <property type="protein sequence ID" value="KAE9630359.1"/>
    <property type="molecule type" value="Genomic_DNA"/>
</dbReference>
<dbReference type="InterPro" id="IPR008621">
    <property type="entry name" value="Cbb3-typ_cyt_oxidase_comp"/>
</dbReference>
<reference evidence="2 5" key="2">
    <citation type="submission" date="2019-12" db="EMBL/GenBank/DDBJ databases">
        <authorList>
            <person name="Zhang Y.-J."/>
        </authorList>
    </citation>
    <scope>NUCLEOTIDE SEQUENCE [LARGE SCALE GENOMIC DNA]</scope>
    <source>
        <strain evidence="2 5">H18S-6</strain>
    </source>
</reference>
<evidence type="ECO:0000313" key="4">
    <source>
        <dbReference type="Proteomes" id="UP000305041"/>
    </source>
</evidence>
<dbReference type="RefSeq" id="WP_138162341.1">
    <property type="nucleotide sequence ID" value="NZ_VAUA01000003.1"/>
</dbReference>
<keyword evidence="4" id="KW-1185">Reference proteome</keyword>
<protein>
    <submittedName>
        <fullName evidence="3">Cbb3-type cytochrome c oxidase subunit 3</fullName>
    </submittedName>
    <submittedName>
        <fullName evidence="2">CcoQ/FixQ family Cbb3-type cytochrome c oxidase assembly chaperone</fullName>
    </submittedName>
</protein>
<feature type="transmembrane region" description="Helical" evidence="1">
    <location>
        <begin position="16"/>
        <end position="35"/>
    </location>
</feature>
<gene>
    <name evidence="3" type="ORF">FEE96_07195</name>
    <name evidence="2" type="ORF">GP644_08115</name>
</gene>
<name>A0A5R8ZQJ0_9RHOB</name>
<organism evidence="2 5">
    <name type="scientific">Parasedimentitalea maritima</name>
    <dbReference type="NCBI Taxonomy" id="2578117"/>
    <lineage>
        <taxon>Bacteria</taxon>
        <taxon>Pseudomonadati</taxon>
        <taxon>Pseudomonadota</taxon>
        <taxon>Alphaproteobacteria</taxon>
        <taxon>Rhodobacterales</taxon>
        <taxon>Paracoccaceae</taxon>
        <taxon>Parasedimentitalea</taxon>
    </lineage>
</organism>
<dbReference type="EMBL" id="VAUA01000003">
    <property type="protein sequence ID" value="TLP67126.1"/>
    <property type="molecule type" value="Genomic_DNA"/>
</dbReference>
<accession>A0A5R8ZQJ0</accession>
<dbReference type="AlphaFoldDB" id="A0A5R8ZQJ0"/>
<keyword evidence="1" id="KW-0812">Transmembrane</keyword>
<keyword evidence="1" id="KW-0472">Membrane</keyword>
<evidence type="ECO:0000313" key="2">
    <source>
        <dbReference type="EMBL" id="KAE9630359.1"/>
    </source>
</evidence>
<keyword evidence="1" id="KW-1133">Transmembrane helix</keyword>
<evidence type="ECO:0000313" key="3">
    <source>
        <dbReference type="EMBL" id="TLP67126.1"/>
    </source>
</evidence>
<dbReference type="Proteomes" id="UP000441586">
    <property type="component" value="Unassembled WGS sequence"/>
</dbReference>
<reference evidence="3 4" key="1">
    <citation type="submission" date="2019-05" db="EMBL/GenBank/DDBJ databases">
        <title>Draft genome sequence of Pelagicola sp. DSW4-44.</title>
        <authorList>
            <person name="Oh J."/>
        </authorList>
    </citation>
    <scope>NUCLEOTIDE SEQUENCE [LARGE SCALE GENOMIC DNA]</scope>
    <source>
        <strain evidence="3 4">DSW4-44</strain>
    </source>
</reference>
<dbReference type="Pfam" id="PF05545">
    <property type="entry name" value="FixQ"/>
    <property type="match status" value="1"/>
</dbReference>
<comment type="caution">
    <text evidence="2">The sequence shown here is derived from an EMBL/GenBank/DDBJ whole genome shotgun (WGS) entry which is preliminary data.</text>
</comment>